<dbReference type="PANTHER" id="PTHR32308:SF10">
    <property type="entry name" value="CITRATE LYASE SUBUNIT BETA"/>
    <property type="match status" value="1"/>
</dbReference>
<feature type="binding site" evidence="5">
    <location>
        <position position="163"/>
    </location>
    <ligand>
        <name>Mg(2+)</name>
        <dbReference type="ChEBI" id="CHEBI:18420"/>
    </ligand>
</feature>
<dbReference type="PANTHER" id="PTHR32308">
    <property type="entry name" value="LYASE BETA SUBUNIT, PUTATIVE (AFU_ORTHOLOGUE AFUA_4G13030)-RELATED"/>
    <property type="match status" value="1"/>
</dbReference>
<dbReference type="GO" id="GO:0006107">
    <property type="term" value="P:oxaloacetate metabolic process"/>
    <property type="evidence" value="ECO:0007669"/>
    <property type="project" value="TreeGrafter"/>
</dbReference>
<sequence>MEDEAMRREIRRTMMFLNCQKASLVKDPYVYEPDCVILDLEDAVATSEKDSARIQLYNTLKYLDYRKTERWVRINGVDTPYFHEDIRAAVAGHADGIRIPVCESKEDVVLVEKLIAEAEKEFEVPVGQTLLMAALESPKGIINAYDIATASSRMMGIALSAGDFTRTMHAKHTKTGEELFIARGQIALAARAAGVMCFDTVHTDLDDLESLRKETELIRNMGFDGKSVINPKQIAVIHAVFNPTEKEIKHAEHILLALNENKAKGIGVMVVDGKMVDVAMKEGAERTLQLAKATGLYEGDLV</sequence>
<dbReference type="GO" id="GO:0016829">
    <property type="term" value="F:lyase activity"/>
    <property type="evidence" value="ECO:0007669"/>
    <property type="project" value="UniProtKB-KW"/>
</dbReference>
<evidence type="ECO:0000259" key="6">
    <source>
        <dbReference type="Pfam" id="PF03328"/>
    </source>
</evidence>
<dbReference type="GO" id="GO:0000287">
    <property type="term" value="F:magnesium ion binding"/>
    <property type="evidence" value="ECO:0007669"/>
    <property type="project" value="TreeGrafter"/>
</dbReference>
<evidence type="ECO:0000313" key="7">
    <source>
        <dbReference type="EMBL" id="KXB39593.1"/>
    </source>
</evidence>
<evidence type="ECO:0000256" key="2">
    <source>
        <dbReference type="ARBA" id="ARBA00022723"/>
    </source>
</evidence>
<dbReference type="Gene3D" id="3.20.20.60">
    <property type="entry name" value="Phosphoenolpyruvate-binding domains"/>
    <property type="match status" value="1"/>
</dbReference>
<accession>A0A133Y8T6</accession>
<dbReference type="InterPro" id="IPR015813">
    <property type="entry name" value="Pyrv/PenolPyrv_kinase-like_dom"/>
</dbReference>
<dbReference type="Pfam" id="PF03328">
    <property type="entry name" value="HpcH_HpaI"/>
    <property type="match status" value="1"/>
</dbReference>
<dbReference type="STRING" id="1497955.HMPREF1872_01135"/>
<comment type="cofactor">
    <cofactor evidence="1">
        <name>Mg(2+)</name>
        <dbReference type="ChEBI" id="CHEBI:18420"/>
    </cofactor>
</comment>
<evidence type="ECO:0000313" key="8">
    <source>
        <dbReference type="Proteomes" id="UP000070080"/>
    </source>
</evidence>
<dbReference type="SUPFAM" id="SSF51621">
    <property type="entry name" value="Phosphoenolpyruvate/pyruvate domain"/>
    <property type="match status" value="1"/>
</dbReference>
<protein>
    <submittedName>
        <fullName evidence="7">Putative citrate (Pro-3S)-lyase, beta subunit</fullName>
    </submittedName>
</protein>
<comment type="caution">
    <text evidence="7">The sequence shown here is derived from an EMBL/GenBank/DDBJ whole genome shotgun (WGS) entry which is preliminary data.</text>
</comment>
<dbReference type="AlphaFoldDB" id="A0A133Y8T6"/>
<gene>
    <name evidence="7" type="ORF">HMPREF1872_01135</name>
</gene>
<feature type="binding site" evidence="5">
    <location>
        <position position="136"/>
    </location>
    <ligand>
        <name>Mg(2+)</name>
        <dbReference type="ChEBI" id="CHEBI:18420"/>
    </ligand>
</feature>
<reference evidence="8" key="1">
    <citation type="submission" date="2016-01" db="EMBL/GenBank/DDBJ databases">
        <authorList>
            <person name="Mitreva M."/>
            <person name="Pepin K.H."/>
            <person name="Mihindukulasuriya K.A."/>
            <person name="Fulton R."/>
            <person name="Fronick C."/>
            <person name="O'Laughlin M."/>
            <person name="Miner T."/>
            <person name="Herter B."/>
            <person name="Rosa B.A."/>
            <person name="Cordes M."/>
            <person name="Tomlinson C."/>
            <person name="Wollam A."/>
            <person name="Palsikar V.B."/>
            <person name="Mardis E.R."/>
            <person name="Wilson R.K."/>
        </authorList>
    </citation>
    <scope>NUCLEOTIDE SEQUENCE [LARGE SCALE GENOMIC DNA]</scope>
    <source>
        <strain evidence="8">KA00274</strain>
    </source>
</reference>
<dbReference type="EMBL" id="LSCV01000040">
    <property type="protein sequence ID" value="KXB39593.1"/>
    <property type="molecule type" value="Genomic_DNA"/>
</dbReference>
<name>A0A133Y8T6_9FIRM</name>
<organism evidence="7 8">
    <name type="scientific">Amygdalobacter nucleatus</name>
    <dbReference type="NCBI Taxonomy" id="3029274"/>
    <lineage>
        <taxon>Bacteria</taxon>
        <taxon>Bacillati</taxon>
        <taxon>Bacillota</taxon>
        <taxon>Clostridia</taxon>
        <taxon>Eubacteriales</taxon>
        <taxon>Oscillospiraceae</taxon>
        <taxon>Amygdalobacter</taxon>
    </lineage>
</organism>
<dbReference type="Proteomes" id="UP000070080">
    <property type="component" value="Unassembled WGS sequence"/>
</dbReference>
<feature type="binding site" evidence="4">
    <location>
        <position position="136"/>
    </location>
    <ligand>
        <name>substrate</name>
    </ligand>
</feature>
<feature type="binding site" evidence="4">
    <location>
        <position position="73"/>
    </location>
    <ligand>
        <name>substrate</name>
    </ligand>
</feature>
<proteinExistence type="predicted"/>
<dbReference type="InterPro" id="IPR011206">
    <property type="entry name" value="Citrate_lyase_beta/mcl1/mcl2"/>
</dbReference>
<dbReference type="PATRIC" id="fig|1497955.3.peg.1106"/>
<dbReference type="PIRSF" id="PIRSF015582">
    <property type="entry name" value="Cit_lyase_B"/>
    <property type="match status" value="1"/>
</dbReference>
<keyword evidence="3 5" id="KW-0460">Magnesium</keyword>
<dbReference type="InterPro" id="IPR040442">
    <property type="entry name" value="Pyrv_kinase-like_dom_sf"/>
</dbReference>
<feature type="domain" description="HpcH/HpaI aldolase/citrate lyase" evidence="6">
    <location>
        <begin position="12"/>
        <end position="231"/>
    </location>
</feature>
<keyword evidence="7" id="KW-0456">Lyase</keyword>
<dbReference type="InterPro" id="IPR005000">
    <property type="entry name" value="Aldolase/citrate-lyase_domain"/>
</dbReference>
<evidence type="ECO:0000256" key="3">
    <source>
        <dbReference type="ARBA" id="ARBA00022842"/>
    </source>
</evidence>
<keyword evidence="8" id="KW-1185">Reference proteome</keyword>
<keyword evidence="2 5" id="KW-0479">Metal-binding</keyword>
<evidence type="ECO:0000256" key="4">
    <source>
        <dbReference type="PIRSR" id="PIRSR015582-1"/>
    </source>
</evidence>
<evidence type="ECO:0000256" key="1">
    <source>
        <dbReference type="ARBA" id="ARBA00001946"/>
    </source>
</evidence>
<evidence type="ECO:0000256" key="5">
    <source>
        <dbReference type="PIRSR" id="PIRSR015582-2"/>
    </source>
</evidence>